<feature type="domain" description="PPC" evidence="1">
    <location>
        <begin position="4"/>
        <end position="140"/>
    </location>
</feature>
<name>A0A285PW11_9FIRM</name>
<dbReference type="PIRSF" id="PIRSF016702">
    <property type="entry name" value="DNA_bp_PD1"/>
    <property type="match status" value="1"/>
</dbReference>
<dbReference type="Proteomes" id="UP000217549">
    <property type="component" value="Chromosome I"/>
</dbReference>
<evidence type="ECO:0000313" key="3">
    <source>
        <dbReference type="Proteomes" id="UP000217549"/>
    </source>
</evidence>
<dbReference type="InterPro" id="IPR025707">
    <property type="entry name" value="DNA_bp_PD1"/>
</dbReference>
<dbReference type="PROSITE" id="PS51742">
    <property type="entry name" value="PPC"/>
    <property type="match status" value="1"/>
</dbReference>
<dbReference type="STRING" id="39488.ERS852450_00048"/>
<evidence type="ECO:0000313" key="2">
    <source>
        <dbReference type="EMBL" id="SOB71990.1"/>
    </source>
</evidence>
<dbReference type="EMBL" id="LT907978">
    <property type="protein sequence ID" value="SOB71990.1"/>
    <property type="molecule type" value="Genomic_DNA"/>
</dbReference>
<dbReference type="Gene3D" id="3.30.1330.80">
    <property type="entry name" value="Hypothetical protein, similar to alpha- acetolactate decarboxylase, domain 2"/>
    <property type="match status" value="1"/>
</dbReference>
<dbReference type="AlphaFoldDB" id="A0A285PW11"/>
<accession>A0A285PW11</accession>
<dbReference type="PANTHER" id="PTHR34988:SF1">
    <property type="entry name" value="DNA-BINDING PROTEIN"/>
    <property type="match status" value="1"/>
</dbReference>
<evidence type="ECO:0000259" key="1">
    <source>
        <dbReference type="PROSITE" id="PS51742"/>
    </source>
</evidence>
<dbReference type="RefSeq" id="WP_096239835.1">
    <property type="nucleotide sequence ID" value="NZ_LT907978.1"/>
</dbReference>
<dbReference type="SUPFAM" id="SSF117856">
    <property type="entry name" value="AF0104/ALDC/Ptd012-like"/>
    <property type="match status" value="1"/>
</dbReference>
<dbReference type="KEGG" id="ehl:EHLA_1271"/>
<dbReference type="CDD" id="cd11378">
    <property type="entry name" value="DUF296"/>
    <property type="match status" value="1"/>
</dbReference>
<dbReference type="InterPro" id="IPR005175">
    <property type="entry name" value="PPC_dom"/>
</dbReference>
<gene>
    <name evidence="2" type="ORF">EHLA_1271</name>
</gene>
<dbReference type="Pfam" id="PF03479">
    <property type="entry name" value="PCC"/>
    <property type="match status" value="1"/>
</dbReference>
<sequence length="141" mass="15998">MDYRRFKDTIYLRLDPGEEIIEQIEKIAKKEKIHLAQINGLGALNDFTTGVFDTSEKKFYPVHFEGAYEIVSLTGTVTRQDGEVYLHLHMAAGDKDGHVFGGHLNMAYVSATAEIQIQIIDGTINRKYDEKIGLNLFDFTI</sequence>
<keyword evidence="3" id="KW-1185">Reference proteome</keyword>
<dbReference type="PANTHER" id="PTHR34988">
    <property type="entry name" value="PROTEIN, PUTATIVE-RELATED"/>
    <property type="match status" value="1"/>
</dbReference>
<protein>
    <submittedName>
        <fullName evidence="2">PPC domain profile profile</fullName>
    </submittedName>
</protein>
<proteinExistence type="predicted"/>
<reference evidence="3" key="1">
    <citation type="submission" date="2017-09" db="EMBL/GenBank/DDBJ databases">
        <authorList>
            <person name="Shetty A S."/>
        </authorList>
    </citation>
    <scope>NUCLEOTIDE SEQUENCE [LARGE SCALE GENOMIC DNA]</scope>
</reference>
<organism evidence="2 3">
    <name type="scientific">Anaerobutyricum hallii</name>
    <dbReference type="NCBI Taxonomy" id="39488"/>
    <lineage>
        <taxon>Bacteria</taxon>
        <taxon>Bacillati</taxon>
        <taxon>Bacillota</taxon>
        <taxon>Clostridia</taxon>
        <taxon>Lachnospirales</taxon>
        <taxon>Lachnospiraceae</taxon>
        <taxon>Anaerobutyricum</taxon>
    </lineage>
</organism>